<sequence length="162" mass="17998">MAKALKQHKPVAEHYLEGAKGTIAHKFPFPASAVWAALLDAEAWTEWLPITKVTWTSPKPFRDGTTRTVEVGDMVIEEYFFLWEEGRRMAFRFDKSSLPISAGVEDYEIVDVLGGCELRWTGRASAIFPLGWLVTKQLAGGLKSGMPKLEALIAGDKARFGL</sequence>
<dbReference type="EMBL" id="ARYL01000002">
    <property type="protein sequence ID" value="KDA04060.1"/>
    <property type="molecule type" value="Genomic_DNA"/>
</dbReference>
<dbReference type="RefSeq" id="WP_035535431.1">
    <property type="nucleotide sequence ID" value="NZ_ARYL01000002.1"/>
</dbReference>
<name>A0A059GBW4_9PROT</name>
<keyword evidence="2" id="KW-1185">Reference proteome</keyword>
<dbReference type="OrthoDB" id="581838at2"/>
<evidence type="ECO:0008006" key="3">
    <source>
        <dbReference type="Google" id="ProtNLM"/>
    </source>
</evidence>
<gene>
    <name evidence="1" type="ORF">HOC_01941</name>
</gene>
<protein>
    <recommendedName>
        <fullName evidence="3">SRPBCC family protein</fullName>
    </recommendedName>
</protein>
<evidence type="ECO:0000313" key="2">
    <source>
        <dbReference type="Proteomes" id="UP000024942"/>
    </source>
</evidence>
<evidence type="ECO:0000313" key="1">
    <source>
        <dbReference type="EMBL" id="KDA04060.1"/>
    </source>
</evidence>
<reference evidence="1 2" key="1">
    <citation type="journal article" date="2014" name="Antonie Van Leeuwenhoek">
        <title>Hyphomonas beringensis sp. nov. and Hyphomonas chukchiensis sp. nov., isolated from surface seawater of the Bering Sea and Chukchi Sea.</title>
        <authorList>
            <person name="Li C."/>
            <person name="Lai Q."/>
            <person name="Li G."/>
            <person name="Dong C."/>
            <person name="Wang J."/>
            <person name="Liao Y."/>
            <person name="Shao Z."/>
        </authorList>
    </citation>
    <scope>NUCLEOTIDE SEQUENCE [LARGE SCALE GENOMIC DNA]</scope>
    <source>
        <strain evidence="1 2">SCH89</strain>
    </source>
</reference>
<dbReference type="Pfam" id="PF10604">
    <property type="entry name" value="Polyketide_cyc2"/>
    <property type="match status" value="1"/>
</dbReference>
<dbReference type="InterPro" id="IPR023393">
    <property type="entry name" value="START-like_dom_sf"/>
</dbReference>
<dbReference type="SUPFAM" id="SSF55961">
    <property type="entry name" value="Bet v1-like"/>
    <property type="match status" value="1"/>
</dbReference>
<dbReference type="Proteomes" id="UP000024942">
    <property type="component" value="Unassembled WGS sequence"/>
</dbReference>
<comment type="caution">
    <text evidence="1">The sequence shown here is derived from an EMBL/GenBank/DDBJ whole genome shotgun (WGS) entry which is preliminary data.</text>
</comment>
<dbReference type="Gene3D" id="3.30.530.20">
    <property type="match status" value="1"/>
</dbReference>
<dbReference type="PATRIC" id="fig|1280953.3.peg.391"/>
<organism evidence="1 2">
    <name type="scientific">Hyphomonas oceanitis SCH89</name>
    <dbReference type="NCBI Taxonomy" id="1280953"/>
    <lineage>
        <taxon>Bacteria</taxon>
        <taxon>Pseudomonadati</taxon>
        <taxon>Pseudomonadota</taxon>
        <taxon>Alphaproteobacteria</taxon>
        <taxon>Hyphomonadales</taxon>
        <taxon>Hyphomonadaceae</taxon>
        <taxon>Hyphomonas</taxon>
    </lineage>
</organism>
<accession>A0A059GBW4</accession>
<dbReference type="AlphaFoldDB" id="A0A059GBW4"/>
<dbReference type="STRING" id="1280953.HOC_01941"/>
<dbReference type="eggNOG" id="COG3427">
    <property type="taxonomic scope" value="Bacteria"/>
</dbReference>
<dbReference type="CDD" id="cd07821">
    <property type="entry name" value="PYR_PYL_RCAR_like"/>
    <property type="match status" value="1"/>
</dbReference>
<dbReference type="InterPro" id="IPR019587">
    <property type="entry name" value="Polyketide_cyclase/dehydratase"/>
</dbReference>
<proteinExistence type="predicted"/>